<protein>
    <submittedName>
        <fullName evidence="4">Spore germination protein</fullName>
    </submittedName>
</protein>
<sequence length="404" mass="45336">MFNFWKRSHPQRIDNNTTFHKIEEHPESVSQEVTSPQRLPVVSTIVRDSSQLLRGSKLRFTEDVHYNLDLIKNLIPTPELVAETISLGSLAPKEVLLIYLGNIANPGIIAEIKQRLRTIKARTLYESSYIQRNIEDSTLSPFPQVEVSERPDVAVSALFQGRAVIILDGSPDVLLAPSTFFDLMDTPDDVSSRWFFAASFFKIARYIMLLLAGCLPGFYIAILSYHPEMVPTRLLLLILDSREGTPFPVYFEVFLMMGVSEAFRMMLIRMPSLMGSSVALFSGITLLIAGLYTNTIGGVLVIVVTLTVMSSFAIPDYDLRTAIRMIQFLTMIVSSFLGLFGFALTFFLICIHLSTLKSFGIPYMAPLATMELRAWGHTLLRENSKEMPMDDTYKPQNPLKGKGG</sequence>
<feature type="transmembrane region" description="Helical" evidence="3">
    <location>
        <begin position="326"/>
        <end position="349"/>
    </location>
</feature>
<evidence type="ECO:0000313" key="4">
    <source>
        <dbReference type="EMBL" id="SDI60775.1"/>
    </source>
</evidence>
<dbReference type="OrthoDB" id="1726708at2"/>
<dbReference type="InterPro" id="IPR050768">
    <property type="entry name" value="UPF0353/GerABKA_families"/>
</dbReference>
<dbReference type="STRING" id="1121419.SAMN05443529_1576"/>
<dbReference type="AlphaFoldDB" id="A0A1G8LYQ8"/>
<dbReference type="Pfam" id="PF03323">
    <property type="entry name" value="GerA"/>
    <property type="match status" value="1"/>
</dbReference>
<organism evidence="4 5">
    <name type="scientific">Desulfosporosinus hippei DSM 8344</name>
    <dbReference type="NCBI Taxonomy" id="1121419"/>
    <lineage>
        <taxon>Bacteria</taxon>
        <taxon>Bacillati</taxon>
        <taxon>Bacillota</taxon>
        <taxon>Clostridia</taxon>
        <taxon>Eubacteriales</taxon>
        <taxon>Desulfitobacteriaceae</taxon>
        <taxon>Desulfosporosinus</taxon>
    </lineage>
</organism>
<gene>
    <name evidence="4" type="ORF">SAMN05443529_1576</name>
</gene>
<dbReference type="PANTHER" id="PTHR22550">
    <property type="entry name" value="SPORE GERMINATION PROTEIN"/>
    <property type="match status" value="1"/>
</dbReference>
<keyword evidence="5" id="KW-1185">Reference proteome</keyword>
<keyword evidence="2 3" id="KW-0472">Membrane</keyword>
<evidence type="ECO:0000256" key="3">
    <source>
        <dbReference type="SAM" id="Phobius"/>
    </source>
</evidence>
<feature type="transmembrane region" description="Helical" evidence="3">
    <location>
        <begin position="295"/>
        <end position="314"/>
    </location>
</feature>
<comment type="similarity">
    <text evidence="1">Belongs to the GerABKA family.</text>
</comment>
<dbReference type="GO" id="GO:0016020">
    <property type="term" value="C:membrane"/>
    <property type="evidence" value="ECO:0007669"/>
    <property type="project" value="InterPro"/>
</dbReference>
<name>A0A1G8LYQ8_9FIRM</name>
<reference evidence="5" key="1">
    <citation type="submission" date="2016-10" db="EMBL/GenBank/DDBJ databases">
        <authorList>
            <person name="Varghese N."/>
            <person name="Submissions S."/>
        </authorList>
    </citation>
    <scope>NUCLEOTIDE SEQUENCE [LARGE SCALE GENOMIC DNA]</scope>
    <source>
        <strain evidence="5">DSM 8344</strain>
    </source>
</reference>
<keyword evidence="3" id="KW-0812">Transmembrane</keyword>
<feature type="transmembrane region" description="Helical" evidence="3">
    <location>
        <begin position="270"/>
        <end position="289"/>
    </location>
</feature>
<feature type="transmembrane region" description="Helical" evidence="3">
    <location>
        <begin position="203"/>
        <end position="225"/>
    </location>
</feature>
<evidence type="ECO:0000256" key="2">
    <source>
        <dbReference type="ARBA" id="ARBA00023136"/>
    </source>
</evidence>
<dbReference type="GO" id="GO:0009847">
    <property type="term" value="P:spore germination"/>
    <property type="evidence" value="ECO:0007669"/>
    <property type="project" value="InterPro"/>
</dbReference>
<dbReference type="PIRSF" id="PIRSF005690">
    <property type="entry name" value="GerBA"/>
    <property type="match status" value="1"/>
</dbReference>
<dbReference type="RefSeq" id="WP_092335877.1">
    <property type="nucleotide sequence ID" value="NZ_FNCP01000057.1"/>
</dbReference>
<accession>A0A1G8LYQ8</accession>
<evidence type="ECO:0000313" key="5">
    <source>
        <dbReference type="Proteomes" id="UP000198656"/>
    </source>
</evidence>
<keyword evidence="3" id="KW-1133">Transmembrane helix</keyword>
<proteinExistence type="inferred from homology"/>
<dbReference type="PANTHER" id="PTHR22550:SF5">
    <property type="entry name" value="LEUCINE ZIPPER PROTEIN 4"/>
    <property type="match status" value="1"/>
</dbReference>
<dbReference type="Proteomes" id="UP000198656">
    <property type="component" value="Unassembled WGS sequence"/>
</dbReference>
<evidence type="ECO:0000256" key="1">
    <source>
        <dbReference type="ARBA" id="ARBA00005278"/>
    </source>
</evidence>
<dbReference type="InterPro" id="IPR004995">
    <property type="entry name" value="Spore_Ger"/>
</dbReference>
<dbReference type="EMBL" id="FNCP01000057">
    <property type="protein sequence ID" value="SDI60775.1"/>
    <property type="molecule type" value="Genomic_DNA"/>
</dbReference>